<accession>A0A3L7K5K4</accession>
<evidence type="ECO:0000313" key="9">
    <source>
        <dbReference type="EMBL" id="RLQ97351.1"/>
    </source>
</evidence>
<dbReference type="PANTHER" id="PTHR42982:SF1">
    <property type="entry name" value="SEC-INDEPENDENT PROTEIN TRANSLOCASE PROTEIN TATA"/>
    <property type="match status" value="1"/>
</dbReference>
<proteinExistence type="predicted"/>
<comment type="caution">
    <text evidence="9">The sequence shown here is derived from an EMBL/GenBank/DDBJ whole genome shotgun (WGS) entry which is preliminary data.</text>
</comment>
<reference evidence="9 10" key="1">
    <citation type="submission" date="2018-10" db="EMBL/GenBank/DDBJ databases">
        <title>Falsibacillus sp. genome draft.</title>
        <authorList>
            <person name="Shi S."/>
        </authorList>
    </citation>
    <scope>NUCLEOTIDE SEQUENCE [LARGE SCALE GENOMIC DNA]</scope>
    <source>
        <strain evidence="9 10">GY 10110</strain>
    </source>
</reference>
<evidence type="ECO:0000256" key="8">
    <source>
        <dbReference type="SAM" id="MobiDB-lite"/>
    </source>
</evidence>
<keyword evidence="5" id="KW-1133">Transmembrane helix</keyword>
<sequence length="65" mass="7232">MNLGFGEIVVIIIVGLFVFGPSKLPGFGKAAGQALHEFQKALQGKIDEEEEHHEQEKINDQSFHK</sequence>
<dbReference type="InterPro" id="IPR003369">
    <property type="entry name" value="TatA/B/E"/>
</dbReference>
<dbReference type="GO" id="GO:0015031">
    <property type="term" value="P:protein transport"/>
    <property type="evidence" value="ECO:0007669"/>
    <property type="project" value="UniProtKB-KW"/>
</dbReference>
<dbReference type="Pfam" id="PF02416">
    <property type="entry name" value="TatA_B_E"/>
    <property type="match status" value="1"/>
</dbReference>
<evidence type="ECO:0000256" key="6">
    <source>
        <dbReference type="ARBA" id="ARBA00023010"/>
    </source>
</evidence>
<evidence type="ECO:0000256" key="5">
    <source>
        <dbReference type="ARBA" id="ARBA00022989"/>
    </source>
</evidence>
<keyword evidence="7" id="KW-0472">Membrane</keyword>
<dbReference type="EMBL" id="RCVZ01000002">
    <property type="protein sequence ID" value="RLQ97351.1"/>
    <property type="molecule type" value="Genomic_DNA"/>
</dbReference>
<dbReference type="AlphaFoldDB" id="A0A3L7K5K4"/>
<evidence type="ECO:0000256" key="2">
    <source>
        <dbReference type="ARBA" id="ARBA00022448"/>
    </source>
</evidence>
<gene>
    <name evidence="9" type="ORF">D9X91_04160</name>
</gene>
<dbReference type="PANTHER" id="PTHR42982">
    <property type="entry name" value="SEC-INDEPENDENT PROTEIN TRANSLOCASE PROTEIN TATA"/>
    <property type="match status" value="1"/>
</dbReference>
<dbReference type="GO" id="GO:0016020">
    <property type="term" value="C:membrane"/>
    <property type="evidence" value="ECO:0007669"/>
    <property type="project" value="UniProtKB-ARBA"/>
</dbReference>
<protein>
    <submittedName>
        <fullName evidence="9">Twin-arginine translocase TatA/TatE family subunit</fullName>
    </submittedName>
</protein>
<keyword evidence="3" id="KW-0812">Transmembrane</keyword>
<evidence type="ECO:0000256" key="1">
    <source>
        <dbReference type="ARBA" id="ARBA00004167"/>
    </source>
</evidence>
<organism evidence="9 10">
    <name type="scientific">Falsibacillus albus</name>
    <dbReference type="NCBI Taxonomy" id="2478915"/>
    <lineage>
        <taxon>Bacteria</taxon>
        <taxon>Bacillati</taxon>
        <taxon>Bacillota</taxon>
        <taxon>Bacilli</taxon>
        <taxon>Bacillales</taxon>
        <taxon>Bacillaceae</taxon>
        <taxon>Falsibacillus</taxon>
    </lineage>
</organism>
<keyword evidence="10" id="KW-1185">Reference proteome</keyword>
<feature type="compositionally biased region" description="Basic and acidic residues" evidence="8">
    <location>
        <begin position="52"/>
        <end position="65"/>
    </location>
</feature>
<keyword evidence="4" id="KW-0653">Protein transport</keyword>
<name>A0A3L7K5K4_9BACI</name>
<evidence type="ECO:0000313" key="10">
    <source>
        <dbReference type="Proteomes" id="UP000276770"/>
    </source>
</evidence>
<keyword evidence="2" id="KW-0813">Transport</keyword>
<dbReference type="Gene3D" id="1.20.5.3310">
    <property type="match status" value="1"/>
</dbReference>
<feature type="region of interest" description="Disordered" evidence="8">
    <location>
        <begin position="45"/>
        <end position="65"/>
    </location>
</feature>
<evidence type="ECO:0000256" key="7">
    <source>
        <dbReference type="ARBA" id="ARBA00023136"/>
    </source>
</evidence>
<dbReference type="NCBIfam" id="NF011430">
    <property type="entry name" value="PRK14861.1"/>
    <property type="match status" value="1"/>
</dbReference>
<evidence type="ECO:0000256" key="4">
    <source>
        <dbReference type="ARBA" id="ARBA00022927"/>
    </source>
</evidence>
<dbReference type="Proteomes" id="UP000276770">
    <property type="component" value="Unassembled WGS sequence"/>
</dbReference>
<comment type="subcellular location">
    <subcellularLocation>
        <location evidence="1">Membrane</location>
        <topology evidence="1">Single-pass membrane protein</topology>
    </subcellularLocation>
</comment>
<evidence type="ECO:0000256" key="3">
    <source>
        <dbReference type="ARBA" id="ARBA00022692"/>
    </source>
</evidence>
<keyword evidence="6" id="KW-0811">Translocation</keyword>
<dbReference type="RefSeq" id="WP_121679301.1">
    <property type="nucleotide sequence ID" value="NZ_RCVZ01000002.1"/>
</dbReference>